<organism evidence="3 4">
    <name type="scientific">Mucilaginibacter calamicampi</name>
    <dbReference type="NCBI Taxonomy" id="1302352"/>
    <lineage>
        <taxon>Bacteria</taxon>
        <taxon>Pseudomonadati</taxon>
        <taxon>Bacteroidota</taxon>
        <taxon>Sphingobacteriia</taxon>
        <taxon>Sphingobacteriales</taxon>
        <taxon>Sphingobacteriaceae</taxon>
        <taxon>Mucilaginibacter</taxon>
    </lineage>
</organism>
<dbReference type="SMART" id="SM00245">
    <property type="entry name" value="TSPc"/>
    <property type="match status" value="1"/>
</dbReference>
<dbReference type="Gene3D" id="3.90.226.10">
    <property type="entry name" value="2-enoyl-CoA Hydratase, Chain A, domain 1"/>
    <property type="match status" value="1"/>
</dbReference>
<dbReference type="Pfam" id="PF03572">
    <property type="entry name" value="Peptidase_S41"/>
    <property type="match status" value="1"/>
</dbReference>
<evidence type="ECO:0000313" key="3">
    <source>
        <dbReference type="EMBL" id="MFD0751598.1"/>
    </source>
</evidence>
<gene>
    <name evidence="3" type="ORF">ACFQZS_15705</name>
</gene>
<dbReference type="SUPFAM" id="SSF52096">
    <property type="entry name" value="ClpP/crotonase"/>
    <property type="match status" value="1"/>
</dbReference>
<dbReference type="InterPro" id="IPR029045">
    <property type="entry name" value="ClpP/crotonase-like_dom_sf"/>
</dbReference>
<accession>A0ABW2YYN9</accession>
<dbReference type="Proteomes" id="UP001596958">
    <property type="component" value="Unassembled WGS sequence"/>
</dbReference>
<dbReference type="EMBL" id="JBHTHU010000021">
    <property type="protein sequence ID" value="MFD0751598.1"/>
    <property type="molecule type" value="Genomic_DNA"/>
</dbReference>
<proteinExistence type="predicted"/>
<protein>
    <submittedName>
        <fullName evidence="3">S41 family peptidase</fullName>
        <ecNumber evidence="3">3.4.-.-</ecNumber>
    </submittedName>
</protein>
<dbReference type="EC" id="3.4.-.-" evidence="3"/>
<sequence>MKPIHSLLTVIFLSLFINYAQAQVDINGDLEKIDNSRKLPVGWTHPSAVVIPAGYSVTLDSVEKQHGKYAVMISQTGNEASYASLGFNIAKRFEGSNIELRGYLKTENAESAGFWLAAGKDYSVSMQGPNGIKGTTAWKEYRIKIPYQEKLVTYVRAGAILAGKGKMWFDNVRLFIDGKPIEQADTSKIPLAKPLADTAFNSSSGINSVNITPQTTKNLAVLAQVWGFVKYHHPEVADGNANMDAELFRVMPAVISAKDASTLSNLLEQWFDKFGAVAACSNCKPYHFKDAKLCPDYGNIFDDGVLTPAFRAKLTNILNTKITKSYYVRLTPNVGNPIFEHEKTYPDKAYPDAGYRLLSLYRYWNMIQYFFPNRHLIGDWDKVLPEFIPKFIANTDAESYALTVIELISRIHDTHGFLPSNKIIDNYVGAYAPPFKASFIENQLVITGYHKDSTVVKNQVKKGDIIKAINGVPVEDLIKKYSPLTSASNQAALMRDMPLDYLLRSQKPVFKFDILSSNELHKVSIDAVKYNYVDFAAINTPAPNSPGYYLLNKDIGYVYPARYSNKTLPAIKKLFANTKGIIVDMRCYPADEMSFSFTEYIKQGKASFVKFTRPSLEKPGYFAFDQSLGIRPPANAYKGKVVVIVNETSQSNAEYTTMAFQSSTNVTVIGSTTAGADGNVSYITLPGDLRTAISGIGILYPDGTESQRVGVKIDKPLKPTIAGVKAGKDELLEEAVKIIEAN</sequence>
<dbReference type="RefSeq" id="WP_377101884.1">
    <property type="nucleotide sequence ID" value="NZ_JBHTHU010000021.1"/>
</dbReference>
<dbReference type="GO" id="GO:0016787">
    <property type="term" value="F:hydrolase activity"/>
    <property type="evidence" value="ECO:0007669"/>
    <property type="project" value="UniProtKB-KW"/>
</dbReference>
<evidence type="ECO:0000259" key="2">
    <source>
        <dbReference type="SMART" id="SM00245"/>
    </source>
</evidence>
<evidence type="ECO:0000313" key="4">
    <source>
        <dbReference type="Proteomes" id="UP001596958"/>
    </source>
</evidence>
<keyword evidence="3" id="KW-0378">Hydrolase</keyword>
<dbReference type="Gene3D" id="2.30.42.10">
    <property type="match status" value="1"/>
</dbReference>
<dbReference type="InterPro" id="IPR005151">
    <property type="entry name" value="Tail-specific_protease"/>
</dbReference>
<name>A0ABW2YYN9_9SPHI</name>
<keyword evidence="4" id="KW-1185">Reference proteome</keyword>
<keyword evidence="1" id="KW-0732">Signal</keyword>
<reference evidence="4" key="1">
    <citation type="journal article" date="2019" name="Int. J. Syst. Evol. Microbiol.">
        <title>The Global Catalogue of Microorganisms (GCM) 10K type strain sequencing project: providing services to taxonomists for standard genome sequencing and annotation.</title>
        <authorList>
            <consortium name="The Broad Institute Genomics Platform"/>
            <consortium name="The Broad Institute Genome Sequencing Center for Infectious Disease"/>
            <person name="Wu L."/>
            <person name="Ma J."/>
        </authorList>
    </citation>
    <scope>NUCLEOTIDE SEQUENCE [LARGE SCALE GENOMIC DNA]</scope>
    <source>
        <strain evidence="4">CCUG 63418</strain>
    </source>
</reference>
<feature type="signal peptide" evidence="1">
    <location>
        <begin position="1"/>
        <end position="22"/>
    </location>
</feature>
<feature type="chain" id="PRO_5047186831" evidence="1">
    <location>
        <begin position="23"/>
        <end position="742"/>
    </location>
</feature>
<dbReference type="CDD" id="cd07562">
    <property type="entry name" value="Peptidase_S41_TRI"/>
    <property type="match status" value="1"/>
</dbReference>
<dbReference type="InterPro" id="IPR036034">
    <property type="entry name" value="PDZ_sf"/>
</dbReference>
<feature type="domain" description="Tail specific protease" evidence="2">
    <location>
        <begin position="516"/>
        <end position="718"/>
    </location>
</feature>
<evidence type="ECO:0000256" key="1">
    <source>
        <dbReference type="SAM" id="SignalP"/>
    </source>
</evidence>
<dbReference type="Gene3D" id="2.60.120.260">
    <property type="entry name" value="Galactose-binding domain-like"/>
    <property type="match status" value="1"/>
</dbReference>
<comment type="caution">
    <text evidence="3">The sequence shown here is derived from an EMBL/GenBank/DDBJ whole genome shotgun (WGS) entry which is preliminary data.</text>
</comment>